<dbReference type="GO" id="GO:0016020">
    <property type="term" value="C:membrane"/>
    <property type="evidence" value="ECO:0007669"/>
    <property type="project" value="TreeGrafter"/>
</dbReference>
<dbReference type="Pfam" id="PF04879">
    <property type="entry name" value="Molybdop_Fe4S4"/>
    <property type="match status" value="1"/>
</dbReference>
<evidence type="ECO:0000256" key="3">
    <source>
        <dbReference type="ARBA" id="ARBA00008747"/>
    </source>
</evidence>
<sequence length="889" mass="94231">MDGAALPGSTPAPAAHAGTEVRSTCPYCGVGCGVLLTADGQGGLAVRGDPDHPANRGRLCSKGSALAETVGLSGRLRAPVVNGAEAGWDEALQLVADRFRDTIAEHGPDAAAFYVSGQLLTEDYYVANKLMKGFIGSANIDTNSRLCMASSVAGHKRAFGTDTVPGTYEDLEQADLVVLVGSNLAWCHPVLYQRLLAARAERGTKIVVIDPRRTASCDQAEMHLAIAPGGDVPVFNRLLARLYEGGALDKEFLARTNGFDDALRAALTSDPDLAGVPVAQLDAFCDLWMQHDKVVTIYSQGVNQSTSGSDKVNAILNCHLATGRIGTPGCGPFSVTGQPNAMGGREVGGLANMLACHLDLENPDHRSAVREFWGAPSVPDAPGKKAVEMFRAVGDGRIKALWIIHTNPAVTMPDADAVRAAIQGCDFVVVSDITGATDTARLADVLLPASAWAEKDGTVTNSDRTISRQRSVLPAPGTARPDWDILAEVGRRMGWGTAFDYETPAEIFREYAALSGITGQFGRDFDISALSDLDDAGYDALSPARWPLTPTRQGGRFFGDGQFFHPDGKARFIPVTHRPPAARTDRRYPFRLNTGRIRDQWHTMTRTALSPRLSAHLAEPYLDIHPADAAELGVSPADLVQVHSPAGQAILRARITDAQRRGEVFAPMHWTGETAPSARIDALVPGETDPVSGQPESKAAVVRVTRLAAAWYGFAVSSAPMALDTPYWALARTGAGYRAELAGLDPVEDWEDTARRLLNAPDSARAMIVTDPGRGSARVALFDGDRLIGALFVAREPVAVMRDYLATLPGSEEPGVLSGRPAGDRPDPGPILCSCFGVGVNTIVTAIETQGLATVGAIGEALQAGTNCGSCRPEIAAILARVHQQEAAE</sequence>
<dbReference type="PANTHER" id="PTHR43105:SF9">
    <property type="entry name" value="NADPH-FE(3+) OXIDOREDUCTASE SUBUNIT ALPHA"/>
    <property type="match status" value="1"/>
</dbReference>
<dbReference type="AlphaFoldDB" id="A0A1I1N639"/>
<keyword evidence="4" id="KW-0004">4Fe-4S</keyword>
<dbReference type="InterPro" id="IPR027467">
    <property type="entry name" value="MopterinOxRdtase_cofactor_BS"/>
</dbReference>
<keyword evidence="9" id="KW-0411">Iron-sulfur</keyword>
<dbReference type="Gene3D" id="1.10.10.1100">
    <property type="entry name" value="BFD-like [2Fe-2S]-binding domain"/>
    <property type="match status" value="1"/>
</dbReference>
<evidence type="ECO:0000256" key="9">
    <source>
        <dbReference type="ARBA" id="ARBA00023014"/>
    </source>
</evidence>
<dbReference type="InterPro" id="IPR006657">
    <property type="entry name" value="MoPterin_dinucl-bd_dom"/>
</dbReference>
<dbReference type="GO" id="GO:0043546">
    <property type="term" value="F:molybdopterin cofactor binding"/>
    <property type="evidence" value="ECO:0007669"/>
    <property type="project" value="InterPro"/>
</dbReference>
<dbReference type="STRING" id="517719.SAMN05421762_2799"/>
<dbReference type="SUPFAM" id="SSF53706">
    <property type="entry name" value="Formate dehydrogenase/DMSO reductase, domains 1-3"/>
    <property type="match status" value="1"/>
</dbReference>
<dbReference type="InterPro" id="IPR009010">
    <property type="entry name" value="Asp_de-COase-like_dom_sf"/>
</dbReference>
<dbReference type="PROSITE" id="PS00551">
    <property type="entry name" value="MOLYBDOPTERIN_PROK_1"/>
    <property type="match status" value="1"/>
</dbReference>
<evidence type="ECO:0000313" key="12">
    <source>
        <dbReference type="EMBL" id="SFC93141.1"/>
    </source>
</evidence>
<dbReference type="PROSITE" id="PS00490">
    <property type="entry name" value="MOLYBDOPTERIN_PROK_2"/>
    <property type="match status" value="1"/>
</dbReference>
<proteinExistence type="inferred from homology"/>
<dbReference type="OrthoDB" id="9816402at2"/>
<accession>A0A1I1N639</accession>
<dbReference type="InterPro" id="IPR006656">
    <property type="entry name" value="Mopterin_OxRdtase"/>
</dbReference>
<dbReference type="PANTHER" id="PTHR43105">
    <property type="entry name" value="RESPIRATORY NITRATE REDUCTASE"/>
    <property type="match status" value="1"/>
</dbReference>
<dbReference type="GO" id="GO:0045333">
    <property type="term" value="P:cellular respiration"/>
    <property type="evidence" value="ECO:0007669"/>
    <property type="project" value="UniProtKB-ARBA"/>
</dbReference>
<dbReference type="Pfam" id="PF00384">
    <property type="entry name" value="Molybdopterin"/>
    <property type="match status" value="1"/>
</dbReference>
<dbReference type="InterPro" id="IPR050123">
    <property type="entry name" value="Prok_molybdopt-oxidoreductase"/>
</dbReference>
<dbReference type="Gene3D" id="3.40.228.10">
    <property type="entry name" value="Dimethylsulfoxide Reductase, domain 2"/>
    <property type="match status" value="1"/>
</dbReference>
<protein>
    <submittedName>
        <fullName evidence="12">Assimilatory nitrate reductase (NADH) alpha subunit apoprotein</fullName>
    </submittedName>
</protein>
<keyword evidence="8" id="KW-0408">Iron</keyword>
<dbReference type="SUPFAM" id="SSF50692">
    <property type="entry name" value="ADC-like"/>
    <property type="match status" value="1"/>
</dbReference>
<feature type="domain" description="4Fe-4S Mo/W bis-MGD-type" evidence="11">
    <location>
        <begin position="18"/>
        <end position="74"/>
    </location>
</feature>
<dbReference type="Pfam" id="PF04324">
    <property type="entry name" value="Fer2_BFD"/>
    <property type="match status" value="1"/>
</dbReference>
<dbReference type="GO" id="GO:0051539">
    <property type="term" value="F:4 iron, 4 sulfur cluster binding"/>
    <property type="evidence" value="ECO:0007669"/>
    <property type="project" value="UniProtKB-KW"/>
</dbReference>
<keyword evidence="10" id="KW-0534">Nitrate assimilation</keyword>
<keyword evidence="6" id="KW-0479">Metal-binding</keyword>
<keyword evidence="7" id="KW-0560">Oxidoreductase</keyword>
<dbReference type="GO" id="GO:1990204">
    <property type="term" value="C:oxidoreductase complex"/>
    <property type="evidence" value="ECO:0007669"/>
    <property type="project" value="UniProtKB-ARBA"/>
</dbReference>
<evidence type="ECO:0000256" key="6">
    <source>
        <dbReference type="ARBA" id="ARBA00022723"/>
    </source>
</evidence>
<dbReference type="GO" id="GO:0016491">
    <property type="term" value="F:oxidoreductase activity"/>
    <property type="evidence" value="ECO:0007669"/>
    <property type="project" value="UniProtKB-KW"/>
</dbReference>
<dbReference type="RefSeq" id="WP_093446863.1">
    <property type="nucleotide sequence ID" value="NZ_FNZG01000001.1"/>
</dbReference>
<dbReference type="EMBL" id="FOLX01000001">
    <property type="protein sequence ID" value="SFC93141.1"/>
    <property type="molecule type" value="Genomic_DNA"/>
</dbReference>
<dbReference type="SMART" id="SM00926">
    <property type="entry name" value="Molybdop_Fe4S4"/>
    <property type="match status" value="1"/>
</dbReference>
<dbReference type="InterPro" id="IPR041854">
    <property type="entry name" value="BFD-like_2Fe2S-bd_dom_sf"/>
</dbReference>
<dbReference type="GO" id="GO:0046872">
    <property type="term" value="F:metal ion binding"/>
    <property type="evidence" value="ECO:0007669"/>
    <property type="project" value="UniProtKB-KW"/>
</dbReference>
<comment type="similarity">
    <text evidence="3">Belongs to the prokaryotic molybdopterin-containing oxidoreductase family. NasA/NapA/NarB subfamily.</text>
</comment>
<reference evidence="12 13" key="1">
    <citation type="submission" date="2016-10" db="EMBL/GenBank/DDBJ databases">
        <authorList>
            <person name="de Groot N.N."/>
        </authorList>
    </citation>
    <scope>NUCLEOTIDE SEQUENCE [LARGE SCALE GENOMIC DNA]</scope>
    <source>
        <strain evidence="12 13">DSM 29619</strain>
    </source>
</reference>
<name>A0A1I1N639_9RHOB</name>
<dbReference type="CDD" id="cd02754">
    <property type="entry name" value="MopB_Nitrate-R-NapA-like"/>
    <property type="match status" value="1"/>
</dbReference>
<comment type="cofactor">
    <cofactor evidence="1">
        <name>Mo-bis(molybdopterin guanine dinucleotide)</name>
        <dbReference type="ChEBI" id="CHEBI:60539"/>
    </cofactor>
</comment>
<keyword evidence="13" id="KW-1185">Reference proteome</keyword>
<evidence type="ECO:0000256" key="1">
    <source>
        <dbReference type="ARBA" id="ARBA00001942"/>
    </source>
</evidence>
<evidence type="ECO:0000256" key="7">
    <source>
        <dbReference type="ARBA" id="ARBA00023002"/>
    </source>
</evidence>
<dbReference type="InterPro" id="IPR041957">
    <property type="entry name" value="CT_Nitrate-R-NapA-like"/>
</dbReference>
<dbReference type="Pfam" id="PF01568">
    <property type="entry name" value="Molydop_binding"/>
    <property type="match status" value="1"/>
</dbReference>
<evidence type="ECO:0000256" key="10">
    <source>
        <dbReference type="ARBA" id="ARBA00023063"/>
    </source>
</evidence>
<dbReference type="Gene3D" id="2.20.25.90">
    <property type="entry name" value="ADC-like domains"/>
    <property type="match status" value="1"/>
</dbReference>
<evidence type="ECO:0000256" key="2">
    <source>
        <dbReference type="ARBA" id="ARBA00001966"/>
    </source>
</evidence>
<dbReference type="InterPro" id="IPR007419">
    <property type="entry name" value="BFD-like_2Fe2S-bd_dom"/>
</dbReference>
<keyword evidence="5" id="KW-0500">Molybdenum</keyword>
<dbReference type="GO" id="GO:0042128">
    <property type="term" value="P:nitrate assimilation"/>
    <property type="evidence" value="ECO:0007669"/>
    <property type="project" value="UniProtKB-KW"/>
</dbReference>
<comment type="cofactor">
    <cofactor evidence="2">
        <name>[4Fe-4S] cluster</name>
        <dbReference type="ChEBI" id="CHEBI:49883"/>
    </cofactor>
</comment>
<dbReference type="Gene3D" id="3.40.50.740">
    <property type="match status" value="1"/>
</dbReference>
<evidence type="ECO:0000313" key="13">
    <source>
        <dbReference type="Proteomes" id="UP000231644"/>
    </source>
</evidence>
<dbReference type="Proteomes" id="UP000231644">
    <property type="component" value="Unassembled WGS sequence"/>
</dbReference>
<organism evidence="12 13">
    <name type="scientific">Pseudooceanicola nitratireducens</name>
    <dbReference type="NCBI Taxonomy" id="517719"/>
    <lineage>
        <taxon>Bacteria</taxon>
        <taxon>Pseudomonadati</taxon>
        <taxon>Pseudomonadota</taxon>
        <taxon>Alphaproteobacteria</taxon>
        <taxon>Rhodobacterales</taxon>
        <taxon>Paracoccaceae</taxon>
        <taxon>Pseudooceanicola</taxon>
    </lineage>
</organism>
<evidence type="ECO:0000259" key="11">
    <source>
        <dbReference type="PROSITE" id="PS51669"/>
    </source>
</evidence>
<evidence type="ECO:0000256" key="5">
    <source>
        <dbReference type="ARBA" id="ARBA00022505"/>
    </source>
</evidence>
<dbReference type="Gene3D" id="2.40.40.20">
    <property type="match status" value="1"/>
</dbReference>
<evidence type="ECO:0000256" key="8">
    <source>
        <dbReference type="ARBA" id="ARBA00023004"/>
    </source>
</evidence>
<evidence type="ECO:0000256" key="4">
    <source>
        <dbReference type="ARBA" id="ARBA00022485"/>
    </source>
</evidence>
<dbReference type="PROSITE" id="PS51669">
    <property type="entry name" value="4FE4S_MOW_BIS_MGD"/>
    <property type="match status" value="1"/>
</dbReference>
<dbReference type="InterPro" id="IPR006963">
    <property type="entry name" value="Mopterin_OxRdtase_4Fe-4S_dom"/>
</dbReference>
<dbReference type="CDD" id="cd02791">
    <property type="entry name" value="MopB_CT_Nitrate-R-NapA-like"/>
    <property type="match status" value="1"/>
</dbReference>
<gene>
    <name evidence="12" type="ORF">SAMN05421762_2799</name>
</gene>
<dbReference type="InterPro" id="IPR006655">
    <property type="entry name" value="Mopterin_OxRdtase_prok_CS"/>
</dbReference>